<dbReference type="PANTHER" id="PTHR43352:SF1">
    <property type="entry name" value="ANTHRANILATE--COA LIGASE"/>
    <property type="match status" value="1"/>
</dbReference>
<dbReference type="SUPFAM" id="SSF56801">
    <property type="entry name" value="Acetyl-CoA synthetase-like"/>
    <property type="match status" value="1"/>
</dbReference>
<evidence type="ECO:0000259" key="4">
    <source>
        <dbReference type="Pfam" id="PF13193"/>
    </source>
</evidence>
<feature type="domain" description="AMP-binding enzyme C-terminal" evidence="4">
    <location>
        <begin position="420"/>
        <end position="497"/>
    </location>
</feature>
<keyword evidence="6" id="KW-1185">Reference proteome</keyword>
<dbReference type="PROSITE" id="PS00455">
    <property type="entry name" value="AMP_BINDING"/>
    <property type="match status" value="1"/>
</dbReference>
<evidence type="ECO:0000313" key="5">
    <source>
        <dbReference type="EMBL" id="MCQ4080922.1"/>
    </source>
</evidence>
<keyword evidence="1" id="KW-0436">Ligase</keyword>
<dbReference type="Gene3D" id="3.40.50.12780">
    <property type="entry name" value="N-terminal domain of ligase-like"/>
    <property type="match status" value="1"/>
</dbReference>
<accession>A0ABT1PTC3</accession>
<protein>
    <submittedName>
        <fullName evidence="5">AMP-binding protein</fullName>
    </submittedName>
</protein>
<dbReference type="InterPro" id="IPR020845">
    <property type="entry name" value="AMP-binding_CS"/>
</dbReference>
<proteinExistence type="predicted"/>
<evidence type="ECO:0000256" key="2">
    <source>
        <dbReference type="SAM" id="MobiDB-lite"/>
    </source>
</evidence>
<sequence length="512" mass="53513">MNLLERLVGVHLDRGGGDRVSYLDPDLGEVTYARLHTAARGYAGALRAARLVPGTRGLVIADDSVATVVAVLGMWWHGCVPVPVSPALSDEEIRFLAEDCGAGVVHVDAMSPARQASLEALFDSLPRTSGGEVRESVRTGREGPAHRPEQAAAPAVWPDADPVLVQYTSGSTGHPKGVLHSAAGIDGVLGGFGSVLALRTDDVVLSTAKLSFGFGFGNSVLFPLAAGARVTLLRGPVDAQIAAAALRRYHPTVLFSVPRMYAALLAMADSGTISGIGSLRLAVTAGEHCPAHLAERVPAVLGAPLVNGLGATELLHICVATSAARPLPGSTGQPVRGVTVTVRDEDGDPVPDGIEGRLHIAGPSVALGYLNRPDATARTFAHRGAFTGDIVRRTEDGDIRYVCRADDLLNLGGYKVAPSEIENVIRTAPGVAECTVVGATDADGLQQAVAYAVPVPGTPRDKLRRAVLVAVRTQLPPFKRPARVEVLDALPTTSTGKLARFQLRDREAAARR</sequence>
<feature type="domain" description="AMP-dependent synthetase/ligase" evidence="3">
    <location>
        <begin position="18"/>
        <end position="370"/>
    </location>
</feature>
<dbReference type="Pfam" id="PF00501">
    <property type="entry name" value="AMP-binding"/>
    <property type="match status" value="1"/>
</dbReference>
<dbReference type="Gene3D" id="3.30.300.30">
    <property type="match status" value="1"/>
</dbReference>
<dbReference type="InterPro" id="IPR042099">
    <property type="entry name" value="ANL_N_sf"/>
</dbReference>
<dbReference type="InterPro" id="IPR045851">
    <property type="entry name" value="AMP-bd_C_sf"/>
</dbReference>
<evidence type="ECO:0000256" key="1">
    <source>
        <dbReference type="ARBA" id="ARBA00022598"/>
    </source>
</evidence>
<feature type="compositionally biased region" description="Basic and acidic residues" evidence="2">
    <location>
        <begin position="132"/>
        <end position="149"/>
    </location>
</feature>
<evidence type="ECO:0000259" key="3">
    <source>
        <dbReference type="Pfam" id="PF00501"/>
    </source>
</evidence>
<name>A0ABT1PTC3_9ACTN</name>
<comment type="caution">
    <text evidence="5">The sequence shown here is derived from an EMBL/GenBank/DDBJ whole genome shotgun (WGS) entry which is preliminary data.</text>
</comment>
<reference evidence="5" key="1">
    <citation type="submission" date="2022-06" db="EMBL/GenBank/DDBJ databases">
        <title>Draft genome sequence of Streptomyces sp. RB6PN25 isolated from peat swamp forest in Thailand.</title>
        <authorList>
            <person name="Duangmal K."/>
            <person name="Klaysubun C."/>
        </authorList>
    </citation>
    <scope>NUCLEOTIDE SEQUENCE</scope>
    <source>
        <strain evidence="5">RB6PN25</strain>
    </source>
</reference>
<feature type="region of interest" description="Disordered" evidence="2">
    <location>
        <begin position="129"/>
        <end position="153"/>
    </location>
</feature>
<dbReference type="EMBL" id="JANFNG010000005">
    <property type="protein sequence ID" value="MCQ4080922.1"/>
    <property type="molecule type" value="Genomic_DNA"/>
</dbReference>
<dbReference type="InterPro" id="IPR025110">
    <property type="entry name" value="AMP-bd_C"/>
</dbReference>
<organism evidence="5 6">
    <name type="scientific">Streptomyces humicola</name>
    <dbReference type="NCBI Taxonomy" id="2953240"/>
    <lineage>
        <taxon>Bacteria</taxon>
        <taxon>Bacillati</taxon>
        <taxon>Actinomycetota</taxon>
        <taxon>Actinomycetes</taxon>
        <taxon>Kitasatosporales</taxon>
        <taxon>Streptomycetaceae</taxon>
        <taxon>Streptomyces</taxon>
    </lineage>
</organism>
<evidence type="ECO:0000313" key="6">
    <source>
        <dbReference type="Proteomes" id="UP001057702"/>
    </source>
</evidence>
<dbReference type="Pfam" id="PF13193">
    <property type="entry name" value="AMP-binding_C"/>
    <property type="match status" value="1"/>
</dbReference>
<dbReference type="InterPro" id="IPR000873">
    <property type="entry name" value="AMP-dep_synth/lig_dom"/>
</dbReference>
<dbReference type="Proteomes" id="UP001057702">
    <property type="component" value="Unassembled WGS sequence"/>
</dbReference>
<gene>
    <name evidence="5" type="ORF">NGB36_09995</name>
</gene>
<dbReference type="PANTHER" id="PTHR43352">
    <property type="entry name" value="ACETYL-COA SYNTHETASE"/>
    <property type="match status" value="1"/>
</dbReference>
<dbReference type="RefSeq" id="WP_255919824.1">
    <property type="nucleotide sequence ID" value="NZ_JANFNG010000005.1"/>
</dbReference>